<sequence>MTQTKGKNYTGCGAARHFVAVGASLQIKTGNRATANKWSYEPVCWAGIRKYGMVRSQ</sequence>
<gene>
    <name evidence="1" type="ORF">E9228_001419</name>
</gene>
<evidence type="ECO:0000313" key="2">
    <source>
        <dbReference type="Proteomes" id="UP001318300"/>
    </source>
</evidence>
<accession>A0ABX0T9B5</accession>
<protein>
    <submittedName>
        <fullName evidence="1">Uncharacterized protein</fullName>
    </submittedName>
</protein>
<dbReference type="Proteomes" id="UP001318300">
    <property type="component" value="Unassembled WGS sequence"/>
</dbReference>
<dbReference type="RefSeq" id="WP_166779864.1">
    <property type="nucleotide sequence ID" value="NZ_JAAOYO010000002.1"/>
</dbReference>
<name>A0ABX0T9B5_9MICO</name>
<proteinExistence type="predicted"/>
<keyword evidence="2" id="KW-1185">Reference proteome</keyword>
<comment type="caution">
    <text evidence="1">The sequence shown here is derived from an EMBL/GenBank/DDBJ whole genome shotgun (WGS) entry which is preliminary data.</text>
</comment>
<organism evidence="1 2">
    <name type="scientific">Curtobacterium salicis</name>
    <dbReference type="NCBI Taxonomy" id="1779862"/>
    <lineage>
        <taxon>Bacteria</taxon>
        <taxon>Bacillati</taxon>
        <taxon>Actinomycetota</taxon>
        <taxon>Actinomycetes</taxon>
        <taxon>Micrococcales</taxon>
        <taxon>Microbacteriaceae</taxon>
        <taxon>Curtobacterium</taxon>
    </lineage>
</organism>
<dbReference type="EMBL" id="JAAOYO010000002">
    <property type="protein sequence ID" value="NII40783.1"/>
    <property type="molecule type" value="Genomic_DNA"/>
</dbReference>
<reference evidence="1 2" key="1">
    <citation type="submission" date="2020-03" db="EMBL/GenBank/DDBJ databases">
        <title>Above-ground endophytic microbial communities from plants in different locations in the United States.</title>
        <authorList>
            <person name="Frank C."/>
        </authorList>
    </citation>
    <scope>NUCLEOTIDE SEQUENCE [LARGE SCALE GENOMIC DNA]</scope>
    <source>
        <strain evidence="1 2">WW7</strain>
    </source>
</reference>
<evidence type="ECO:0000313" key="1">
    <source>
        <dbReference type="EMBL" id="NII40783.1"/>
    </source>
</evidence>